<evidence type="ECO:0000313" key="5">
    <source>
        <dbReference type="Proteomes" id="UP000279911"/>
    </source>
</evidence>
<evidence type="ECO:0008006" key="6">
    <source>
        <dbReference type="Google" id="ProtNLM"/>
    </source>
</evidence>
<dbReference type="AlphaFoldDB" id="A0A427TXW0"/>
<dbReference type="Gene3D" id="1.20.120.450">
    <property type="entry name" value="dinb family like domain"/>
    <property type="match status" value="1"/>
</dbReference>
<feature type="binding site" evidence="3">
    <location>
        <position position="132"/>
    </location>
    <ligand>
        <name>a divalent metal cation</name>
        <dbReference type="ChEBI" id="CHEBI:60240"/>
    </ligand>
</feature>
<dbReference type="InterPro" id="IPR007837">
    <property type="entry name" value="DinB"/>
</dbReference>
<sequence>MREVAILLDLFFYNWQVREEWLKWCKSIPTEELQAERVGGMGSILKNLIHVIDCELLWINYMLEEPYHYSEKDFIVNLEDVERYSLFTKNVTEHFLLNLPKDYEKKHIQISSKRGDTHFFTYGKIIRHIITHEIHHMGQLSIWSREVEVKPVSSDLIVRQYIKKDPF</sequence>
<accession>A0A427TXW0</accession>
<dbReference type="GO" id="GO:0046872">
    <property type="term" value="F:metal ion binding"/>
    <property type="evidence" value="ECO:0007669"/>
    <property type="project" value="UniProtKB-KW"/>
</dbReference>
<comment type="similarity">
    <text evidence="1">Belongs to the DinB family.</text>
</comment>
<dbReference type="EMBL" id="RSFW01000003">
    <property type="protein sequence ID" value="RSD28995.1"/>
    <property type="molecule type" value="Genomic_DNA"/>
</dbReference>
<feature type="binding site" evidence="3">
    <location>
        <position position="136"/>
    </location>
    <ligand>
        <name>a divalent metal cation</name>
        <dbReference type="ChEBI" id="CHEBI:60240"/>
    </ligand>
</feature>
<gene>
    <name evidence="4" type="ORF">EJA10_02475</name>
</gene>
<proteinExistence type="inferred from homology"/>
<dbReference type="SUPFAM" id="SSF109854">
    <property type="entry name" value="DinB/YfiT-like putative metalloenzymes"/>
    <property type="match status" value="1"/>
</dbReference>
<evidence type="ECO:0000313" key="4">
    <source>
        <dbReference type="EMBL" id="RSD28995.1"/>
    </source>
</evidence>
<dbReference type="InterPro" id="IPR034660">
    <property type="entry name" value="DinB/YfiT-like"/>
</dbReference>
<comment type="caution">
    <text evidence="4">The sequence shown here is derived from an EMBL/GenBank/DDBJ whole genome shotgun (WGS) entry which is preliminary data.</text>
</comment>
<protein>
    <recommendedName>
        <fullName evidence="6">Damage-inducible protein DinB</fullName>
    </recommendedName>
</protein>
<evidence type="ECO:0000256" key="1">
    <source>
        <dbReference type="ARBA" id="ARBA00008635"/>
    </source>
</evidence>
<reference evidence="5" key="1">
    <citation type="submission" date="2018-12" db="EMBL/GenBank/DDBJ databases">
        <title>Bacillus chawlae sp. nov., Bacillus glennii sp. nov., and Bacillus saganii sp. nov. Isolated from the Vehicle Assembly Building at Kennedy Space Center where the Viking Spacecraft were Assembled.</title>
        <authorList>
            <person name="Seuylemezian A."/>
            <person name="Vaishampayan P."/>
        </authorList>
    </citation>
    <scope>NUCLEOTIDE SEQUENCE [LARGE SCALE GENOMIC DNA]</scope>
    <source>
        <strain evidence="5">DSM 13966</strain>
    </source>
</reference>
<evidence type="ECO:0000256" key="3">
    <source>
        <dbReference type="PIRSR" id="PIRSR607837-1"/>
    </source>
</evidence>
<dbReference type="PANTHER" id="PTHR37302">
    <property type="entry name" value="SLR1116 PROTEIN"/>
    <property type="match status" value="1"/>
</dbReference>
<dbReference type="Proteomes" id="UP000279911">
    <property type="component" value="Unassembled WGS sequence"/>
</dbReference>
<feature type="binding site" evidence="3">
    <location>
        <position position="50"/>
    </location>
    <ligand>
        <name>a divalent metal cation</name>
        <dbReference type="ChEBI" id="CHEBI:60240"/>
    </ligand>
</feature>
<evidence type="ECO:0000256" key="2">
    <source>
        <dbReference type="ARBA" id="ARBA00022723"/>
    </source>
</evidence>
<name>A0A427TXW0_9BACI</name>
<keyword evidence="2 3" id="KW-0479">Metal-binding</keyword>
<dbReference type="OrthoDB" id="25666at2"/>
<dbReference type="Pfam" id="PF05163">
    <property type="entry name" value="DinB"/>
    <property type="match status" value="1"/>
</dbReference>
<organism evidence="4 5">
    <name type="scientific">Mesobacillus subterraneus</name>
    <dbReference type="NCBI Taxonomy" id="285983"/>
    <lineage>
        <taxon>Bacteria</taxon>
        <taxon>Bacillati</taxon>
        <taxon>Bacillota</taxon>
        <taxon>Bacilli</taxon>
        <taxon>Bacillales</taxon>
        <taxon>Bacillaceae</taxon>
        <taxon>Mesobacillus</taxon>
    </lineage>
</organism>
<dbReference type="PANTHER" id="PTHR37302:SF3">
    <property type="entry name" value="DAMAGE-INDUCIBLE PROTEIN DINB"/>
    <property type="match status" value="1"/>
</dbReference>